<comment type="similarity">
    <text evidence="2">Belongs to the FAM81 family.</text>
</comment>
<sequence>MSHESMLQPYQPYDKSDVIEGRLTNQERTMSVLLEQALRIKEEVVASLHFTQGSVQSETSSRRLLESHIHTITHIVKQLSTDIQVLKSQIAQRDSITSGTSFAMQSLDHKNLAGFGDLRGRVARCDASIAKLSGDVSDRAHEIARLQQELSEVKSGLGERLREMDIKLSQAVSRLEVLLVEQTHGQRNSWTDLHSQIKLLEAKSSGVVREAREDTDRLRMWTEQQLSSSAQTHRHGSEVLRSLLQDKMVEADGRLSEQFRLLSVRVERAEIQLEQEHQADRVKHSKSKLHSRINTLETSLREELQLIKQDYQSGFQSIHDAIDSLRQIGDTKARLDKEKLQKDIKQIRRKMVELRDV</sequence>
<dbReference type="Proteomes" id="UP001652741">
    <property type="component" value="Chromosome ssa20"/>
</dbReference>
<dbReference type="PANTHER" id="PTHR22420">
    <property type="entry name" value="PROTEIN FAM81A"/>
    <property type="match status" value="1"/>
</dbReference>
<gene>
    <name evidence="4" type="primary">fam81b</name>
</gene>
<dbReference type="CTD" id="153643"/>
<keyword evidence="3" id="KW-1185">Reference proteome</keyword>
<dbReference type="InterPro" id="IPR029619">
    <property type="entry name" value="FAM81"/>
</dbReference>
<dbReference type="PaxDb" id="8030-ENSSSAP00000018880"/>
<evidence type="ECO:0000256" key="1">
    <source>
        <dbReference type="ARBA" id="ARBA00023054"/>
    </source>
</evidence>
<dbReference type="OMA" id="NHQKWTE"/>
<evidence type="ECO:0000313" key="4">
    <source>
        <dbReference type="RefSeq" id="XP_014016342.1"/>
    </source>
</evidence>
<reference evidence="4" key="1">
    <citation type="submission" date="2025-08" db="UniProtKB">
        <authorList>
            <consortium name="RefSeq"/>
        </authorList>
    </citation>
    <scope>IDENTIFICATION</scope>
</reference>
<proteinExistence type="inferred from homology"/>
<evidence type="ECO:0000313" key="3">
    <source>
        <dbReference type="Proteomes" id="UP001652741"/>
    </source>
</evidence>
<dbReference type="PANTHER" id="PTHR22420:SF5">
    <property type="entry name" value="PROTEIN FAM81B"/>
    <property type="match status" value="1"/>
</dbReference>
<dbReference type="KEGG" id="sasa:106580144"/>
<dbReference type="RefSeq" id="XP_014016342.1">
    <property type="nucleotide sequence ID" value="XM_014160867.2"/>
</dbReference>
<accession>A0A1S3NLP4</accession>
<keyword evidence="1" id="KW-0175">Coiled coil</keyword>
<dbReference type="OrthoDB" id="10014002at2759"/>
<protein>
    <submittedName>
        <fullName evidence="4">Protein FAM81B</fullName>
    </submittedName>
</protein>
<organism evidence="3 4">
    <name type="scientific">Salmo salar</name>
    <name type="common">Atlantic salmon</name>
    <dbReference type="NCBI Taxonomy" id="8030"/>
    <lineage>
        <taxon>Eukaryota</taxon>
        <taxon>Metazoa</taxon>
        <taxon>Chordata</taxon>
        <taxon>Craniata</taxon>
        <taxon>Vertebrata</taxon>
        <taxon>Euteleostomi</taxon>
        <taxon>Actinopterygii</taxon>
        <taxon>Neopterygii</taxon>
        <taxon>Teleostei</taxon>
        <taxon>Protacanthopterygii</taxon>
        <taxon>Salmoniformes</taxon>
        <taxon>Salmonidae</taxon>
        <taxon>Salmoninae</taxon>
        <taxon>Salmo</taxon>
    </lineage>
</organism>
<dbReference type="Bgee" id="ENSSSAG00000009202">
    <property type="expression patterns" value="Expressed in heart and 7 other cell types or tissues"/>
</dbReference>
<name>A0A1S3NLP4_SALSA</name>
<evidence type="ECO:0000256" key="2">
    <source>
        <dbReference type="ARBA" id="ARBA00046344"/>
    </source>
</evidence>
<dbReference type="AlphaFoldDB" id="A0A1S3NLP4"/>
<dbReference type="GeneID" id="106580144"/>